<dbReference type="OrthoDB" id="9762467at2"/>
<organism evidence="1 2">
    <name type="scientific">Myxococcus xanthus (strain DK1622)</name>
    <dbReference type="NCBI Taxonomy" id="246197"/>
    <lineage>
        <taxon>Bacteria</taxon>
        <taxon>Pseudomonadati</taxon>
        <taxon>Myxococcota</taxon>
        <taxon>Myxococcia</taxon>
        <taxon>Myxococcales</taxon>
        <taxon>Cystobacterineae</taxon>
        <taxon>Myxococcaceae</taxon>
        <taxon>Myxococcus</taxon>
    </lineage>
</organism>
<evidence type="ECO:0000313" key="1">
    <source>
        <dbReference type="EMBL" id="ABF91273.1"/>
    </source>
</evidence>
<dbReference type="STRING" id="246197.MXAN_4875"/>
<dbReference type="EMBL" id="CP000113">
    <property type="protein sequence ID" value="ABF91273.1"/>
    <property type="molecule type" value="Genomic_DNA"/>
</dbReference>
<name>Q1D2U1_MYXXD</name>
<sequence length="136" mass="13841">MLAGNELHHGAFGSGISTDAGNNLFATRNAVSMGLSAPGLSMTSNLSLVDAAFHTGIFVAPQSGWVGSTLAHWLSNGVEFDSDESGGPLVDLDTLMPGECAVDRGTDLRLPYCGTAPDIGAVASDCPEATTAALME</sequence>
<dbReference type="EnsemblBacteria" id="ABF91273">
    <property type="protein sequence ID" value="ABF91273"/>
    <property type="gene ID" value="MXAN_4875"/>
</dbReference>
<evidence type="ECO:0000313" key="2">
    <source>
        <dbReference type="Proteomes" id="UP000002402"/>
    </source>
</evidence>
<dbReference type="GeneID" id="41362165"/>
<dbReference type="HOGENOM" id="CLU_1873205_0_0_7"/>
<dbReference type="RefSeq" id="WP_011554857.1">
    <property type="nucleotide sequence ID" value="NC_008095.1"/>
</dbReference>
<dbReference type="AlphaFoldDB" id="Q1D2U1"/>
<keyword evidence="2" id="KW-1185">Reference proteome</keyword>
<proteinExistence type="predicted"/>
<gene>
    <name evidence="1" type="ordered locus">MXAN_4875</name>
</gene>
<dbReference type="KEGG" id="mxa:MXAN_4875"/>
<reference evidence="1 2" key="1">
    <citation type="journal article" date="2006" name="Proc. Natl. Acad. Sci. U.S.A.">
        <title>Evolution of sensory complexity recorded in a myxobacterial genome.</title>
        <authorList>
            <person name="Goldman B.S."/>
            <person name="Nierman W.C."/>
            <person name="Kaiser D."/>
            <person name="Slater S.C."/>
            <person name="Durkin A.S."/>
            <person name="Eisen J.A."/>
            <person name="Ronning C.M."/>
            <person name="Barbazuk W.B."/>
            <person name="Blanchard M."/>
            <person name="Field C."/>
            <person name="Halling C."/>
            <person name="Hinkle G."/>
            <person name="Iartchuk O."/>
            <person name="Kim H.S."/>
            <person name="Mackenzie C."/>
            <person name="Madupu R."/>
            <person name="Miller N."/>
            <person name="Shvartsbeyn A."/>
            <person name="Sullivan S.A."/>
            <person name="Vaudin M."/>
            <person name="Wiegand R."/>
            <person name="Kaplan H.B."/>
        </authorList>
    </citation>
    <scope>NUCLEOTIDE SEQUENCE [LARGE SCALE GENOMIC DNA]</scope>
    <source>
        <strain evidence="2">DK1622</strain>
    </source>
</reference>
<protein>
    <submittedName>
        <fullName evidence="1">Uncharacterized protein</fullName>
    </submittedName>
</protein>
<accession>Q1D2U1</accession>
<dbReference type="Proteomes" id="UP000002402">
    <property type="component" value="Chromosome"/>
</dbReference>